<feature type="transmembrane region" description="Helical" evidence="3">
    <location>
        <begin position="37"/>
        <end position="59"/>
    </location>
</feature>
<gene>
    <name evidence="5" type="ORF">J0A67_20260</name>
</gene>
<keyword evidence="1" id="KW-0547">Nucleotide-binding</keyword>
<dbReference type="InterPro" id="IPR032807">
    <property type="entry name" value="GNVR"/>
</dbReference>
<dbReference type="PANTHER" id="PTHR32309">
    <property type="entry name" value="TYROSINE-PROTEIN KINASE"/>
    <property type="match status" value="1"/>
</dbReference>
<dbReference type="InterPro" id="IPR027417">
    <property type="entry name" value="P-loop_NTPase"/>
</dbReference>
<dbReference type="InterPro" id="IPR005702">
    <property type="entry name" value="Wzc-like_C"/>
</dbReference>
<evidence type="ECO:0000256" key="1">
    <source>
        <dbReference type="ARBA" id="ARBA00022741"/>
    </source>
</evidence>
<dbReference type="Pfam" id="PF13807">
    <property type="entry name" value="GNVR"/>
    <property type="match status" value="1"/>
</dbReference>
<keyword evidence="3" id="KW-0812">Transmembrane</keyword>
<dbReference type="SUPFAM" id="SSF52540">
    <property type="entry name" value="P-loop containing nucleoside triphosphate hydrolases"/>
    <property type="match status" value="1"/>
</dbReference>
<accession>A0ABS3BY01</accession>
<dbReference type="NCBIfam" id="TIGR01007">
    <property type="entry name" value="eps_fam"/>
    <property type="match status" value="1"/>
</dbReference>
<dbReference type="GO" id="GO:0004715">
    <property type="term" value="F:non-membrane spanning protein tyrosine kinase activity"/>
    <property type="evidence" value="ECO:0007669"/>
    <property type="project" value="UniProtKB-EC"/>
</dbReference>
<name>A0ABS3BY01_9BACT</name>
<dbReference type="Pfam" id="PF10609">
    <property type="entry name" value="ParA"/>
    <property type="match status" value="1"/>
</dbReference>
<feature type="transmembrane region" description="Helical" evidence="3">
    <location>
        <begin position="513"/>
        <end position="532"/>
    </location>
</feature>
<dbReference type="EC" id="2.7.10.2" evidence="5"/>
<organism evidence="5 6">
    <name type="scientific">Algoriphagus aestuariicola</name>
    <dbReference type="NCBI Taxonomy" id="1852016"/>
    <lineage>
        <taxon>Bacteria</taxon>
        <taxon>Pseudomonadati</taxon>
        <taxon>Bacteroidota</taxon>
        <taxon>Cytophagia</taxon>
        <taxon>Cytophagales</taxon>
        <taxon>Cyclobacteriaceae</taxon>
        <taxon>Algoriphagus</taxon>
    </lineage>
</organism>
<dbReference type="Proteomes" id="UP000664698">
    <property type="component" value="Unassembled WGS sequence"/>
</dbReference>
<keyword evidence="5" id="KW-0808">Transferase</keyword>
<comment type="caution">
    <text evidence="5">The sequence shown here is derived from an EMBL/GenBank/DDBJ whole genome shotgun (WGS) entry which is preliminary data.</text>
</comment>
<dbReference type="InterPro" id="IPR033756">
    <property type="entry name" value="YlxH/NBP35"/>
</dbReference>
<keyword evidence="2" id="KW-0067">ATP-binding</keyword>
<keyword evidence="3" id="KW-0472">Membrane</keyword>
<protein>
    <submittedName>
        <fullName evidence="5">Polysaccharide biosynthesis tyrosine autokinase</fullName>
        <ecNumber evidence="5">2.7.10.2</ecNumber>
    </submittedName>
</protein>
<dbReference type="Gene3D" id="3.40.50.300">
    <property type="entry name" value="P-loop containing nucleotide triphosphate hydrolases"/>
    <property type="match status" value="1"/>
</dbReference>
<keyword evidence="6" id="KW-1185">Reference proteome</keyword>
<evidence type="ECO:0000313" key="6">
    <source>
        <dbReference type="Proteomes" id="UP000664698"/>
    </source>
</evidence>
<dbReference type="CDD" id="cd05387">
    <property type="entry name" value="BY-kinase"/>
    <property type="match status" value="1"/>
</dbReference>
<evidence type="ECO:0000256" key="2">
    <source>
        <dbReference type="ARBA" id="ARBA00022840"/>
    </source>
</evidence>
<proteinExistence type="predicted"/>
<dbReference type="InterPro" id="IPR050445">
    <property type="entry name" value="Bact_polysacc_biosynth/exp"/>
</dbReference>
<evidence type="ECO:0000259" key="4">
    <source>
        <dbReference type="Pfam" id="PF13807"/>
    </source>
</evidence>
<reference evidence="5 6" key="1">
    <citation type="submission" date="2021-03" db="EMBL/GenBank/DDBJ databases">
        <title>novel species isolated from a fishpond in China.</title>
        <authorList>
            <person name="Lu H."/>
            <person name="Cai Z."/>
        </authorList>
    </citation>
    <scope>NUCLEOTIDE SEQUENCE [LARGE SCALE GENOMIC DNA]</scope>
    <source>
        <strain evidence="5 6">JCM 31546</strain>
    </source>
</reference>
<keyword evidence="3" id="KW-1133">Transmembrane helix</keyword>
<dbReference type="PANTHER" id="PTHR32309:SF13">
    <property type="entry name" value="FERRIC ENTEROBACTIN TRANSPORT PROTEIN FEPE"/>
    <property type="match status" value="1"/>
</dbReference>
<dbReference type="EMBL" id="JAFKCW010000005">
    <property type="protein sequence ID" value="MBN7803220.1"/>
    <property type="molecule type" value="Genomic_DNA"/>
</dbReference>
<sequence>MKLSDLLNELEEEETQPVKEEASPNFKMLFFRYYSKWYWFALGLFICLGIAGAYCYFATPQYWISSKLLLKDEKKGADFRDAATITDLLGYGSSSSVENGAEMLKAQNLMIKVFEELNISNAFYIPNGWRRWKEIYGSEVPISIVIREKNEFIDPELLEESKITFYLKNDEEFYILSPSGELQTIKFGQTIKNHFGTFSIVKNPAYRPVPNFTLENVPIVIAFYDPVGAGKYFSEKLNVDIVNKLASVVELSMLDEHPIKGKEILSKLIEVYNKEAEVEKNVAARNTIKFIDAQLVGLSSELDSIEKQAESYKLRNSITDVSAEAELYLSSTTINREKLSEFSIQIEVLESIEEYLTKQGNDYEMVPSTLSIQDPTLSALIAQFNQLQRERERMLRTTQPNNPIVLNINQQLTSLRGSIVENLRNIKNGLVISRDNLSATDNQFRSRAAQAPTIERELLDIGRQQGIKQQHYLLLVQKREEAVLSLAASSVNNSKVIEPPTPTDLPVNPNKKLIYAFGLIMGLAFPFGLIYLKDAWQEKIQLKTDVEKLTSTKILGEISRNKDANGMIAISKGKRTMIAEQFRFIRSNLAFTTYNKSNKVIMVTSGMSGEGKTFFSLNLAISLGLVDKKVAVLEFDLRRPAMLSSLGINVPVGLSEYLEDEQYQLDDIIHPLAMAQNVSVLGCGKIPENPAELMSGERLIRLLKELSQRFDYVIIDTAPIGLVSDSFILNEFVDVTIFMLRYNYSTKAQVKTVEDIRKHKKFKMPLIVLNDADGEMIYGYGGTYGKKYYQAK</sequence>
<feature type="domain" description="Tyrosine-protein kinase G-rich" evidence="4">
    <location>
        <begin position="454"/>
        <end position="534"/>
    </location>
</feature>
<evidence type="ECO:0000256" key="3">
    <source>
        <dbReference type="SAM" id="Phobius"/>
    </source>
</evidence>
<evidence type="ECO:0000313" key="5">
    <source>
        <dbReference type="EMBL" id="MBN7803220.1"/>
    </source>
</evidence>